<dbReference type="EMBL" id="LNQE01000074">
    <property type="protein sequence ID" value="KUG29505.1"/>
    <property type="molecule type" value="Genomic_DNA"/>
</dbReference>
<protein>
    <recommendedName>
        <fullName evidence="3">Peptidase C39-like domain-containing protein</fullName>
    </recommendedName>
</protein>
<accession>A0A0W8G943</accession>
<comment type="caution">
    <text evidence="2">The sequence shown here is derived from an EMBL/GenBank/DDBJ whole genome shotgun (WGS) entry which is preliminary data.</text>
</comment>
<keyword evidence="1" id="KW-0472">Membrane</keyword>
<feature type="transmembrane region" description="Helical" evidence="1">
    <location>
        <begin position="212"/>
        <end position="234"/>
    </location>
</feature>
<gene>
    <name evidence="2" type="ORF">ASZ90_000599</name>
</gene>
<name>A0A0W8G943_9ZZZZ</name>
<evidence type="ECO:0008006" key="3">
    <source>
        <dbReference type="Google" id="ProtNLM"/>
    </source>
</evidence>
<organism evidence="2">
    <name type="scientific">hydrocarbon metagenome</name>
    <dbReference type="NCBI Taxonomy" id="938273"/>
    <lineage>
        <taxon>unclassified sequences</taxon>
        <taxon>metagenomes</taxon>
        <taxon>ecological metagenomes</taxon>
    </lineage>
</organism>
<evidence type="ECO:0000256" key="1">
    <source>
        <dbReference type="SAM" id="Phobius"/>
    </source>
</evidence>
<reference evidence="2" key="1">
    <citation type="journal article" date="2015" name="Proc. Natl. Acad. Sci. U.S.A.">
        <title>Networks of energetic and metabolic interactions define dynamics in microbial communities.</title>
        <authorList>
            <person name="Embree M."/>
            <person name="Liu J.K."/>
            <person name="Al-Bassam M.M."/>
            <person name="Zengler K."/>
        </authorList>
    </citation>
    <scope>NUCLEOTIDE SEQUENCE</scope>
</reference>
<evidence type="ECO:0000313" key="2">
    <source>
        <dbReference type="EMBL" id="KUG29505.1"/>
    </source>
</evidence>
<proteinExistence type="predicted"/>
<keyword evidence="1" id="KW-0812">Transmembrane</keyword>
<dbReference type="AlphaFoldDB" id="A0A0W8G943"/>
<keyword evidence="1" id="KW-1133">Transmembrane helix</keyword>
<sequence>MESTLGIDILPQPDDTTCGPTCLHAVYHYYGDRIPLERVIREVPTLAGGGTLGVLLGSHALARGYGARLYTFNLRVFDPTWFVPGAPDMGSRLTERMKASDDPKLKLASRAYLRFLRRGGEIVFEDLTASLIRTLLTRGLPILTGLSATYLYRTPRERDDETGRIVYDDVHGDPSGHFVVISGYNREARTTRIADPLLPNPMSQGQHYDVPLTRLICAIMLGILTYDANMLVVFPRRVKAKKRKSRR</sequence>
<dbReference type="Gene3D" id="3.90.70.10">
    <property type="entry name" value="Cysteine proteinases"/>
    <property type="match status" value="1"/>
</dbReference>